<accession>A0A0E0LUX8</accession>
<dbReference type="AlphaFoldDB" id="A0A0E0LUX8"/>
<sequence length="75" mass="9258">MPKGKKGKAKMLVKAPEIPPPLCDFVEWIDRRWMSSIRQWRELKEEREERQRQRAAREKAERERREELELRDLAR</sequence>
<evidence type="ECO:0000256" key="1">
    <source>
        <dbReference type="SAM" id="MobiDB-lite"/>
    </source>
</evidence>
<evidence type="ECO:0000313" key="3">
    <source>
        <dbReference type="Proteomes" id="UP000026962"/>
    </source>
</evidence>
<reference evidence="2" key="1">
    <citation type="submission" date="2015-04" db="UniProtKB">
        <authorList>
            <consortium name="EnsemblPlants"/>
        </authorList>
    </citation>
    <scope>IDENTIFICATION</scope>
</reference>
<feature type="region of interest" description="Disordered" evidence="1">
    <location>
        <begin position="45"/>
        <end position="75"/>
    </location>
</feature>
<dbReference type="Proteomes" id="UP000026962">
    <property type="component" value="Chromosome 8"/>
</dbReference>
<organism evidence="2">
    <name type="scientific">Oryza punctata</name>
    <name type="common">Red rice</name>
    <dbReference type="NCBI Taxonomy" id="4537"/>
    <lineage>
        <taxon>Eukaryota</taxon>
        <taxon>Viridiplantae</taxon>
        <taxon>Streptophyta</taxon>
        <taxon>Embryophyta</taxon>
        <taxon>Tracheophyta</taxon>
        <taxon>Spermatophyta</taxon>
        <taxon>Magnoliopsida</taxon>
        <taxon>Liliopsida</taxon>
        <taxon>Poales</taxon>
        <taxon>Poaceae</taxon>
        <taxon>BOP clade</taxon>
        <taxon>Oryzoideae</taxon>
        <taxon>Oryzeae</taxon>
        <taxon>Oryzinae</taxon>
        <taxon>Oryza</taxon>
    </lineage>
</organism>
<reference evidence="2" key="2">
    <citation type="submission" date="2018-05" db="EMBL/GenBank/DDBJ databases">
        <title>OpunRS2 (Oryza punctata Reference Sequence Version 2).</title>
        <authorList>
            <person name="Zhang J."/>
            <person name="Kudrna D."/>
            <person name="Lee S."/>
            <person name="Talag J."/>
            <person name="Welchert J."/>
            <person name="Wing R.A."/>
        </authorList>
    </citation>
    <scope>NUCLEOTIDE SEQUENCE [LARGE SCALE GENOMIC DNA]</scope>
</reference>
<dbReference type="Gramene" id="OPUNC08G13190.1">
    <property type="protein sequence ID" value="OPUNC08G13190.1"/>
    <property type="gene ID" value="OPUNC08G13190"/>
</dbReference>
<proteinExistence type="predicted"/>
<dbReference type="HOGENOM" id="CLU_179601_0_0_1"/>
<keyword evidence="3" id="KW-1185">Reference proteome</keyword>
<dbReference type="EnsemblPlants" id="OPUNC08G13190.1">
    <property type="protein sequence ID" value="OPUNC08G13190.1"/>
    <property type="gene ID" value="OPUNC08G13190"/>
</dbReference>
<name>A0A0E0LUX8_ORYPU</name>
<protein>
    <submittedName>
        <fullName evidence="2">Uncharacterized protein</fullName>
    </submittedName>
</protein>
<evidence type="ECO:0000313" key="2">
    <source>
        <dbReference type="EnsemblPlants" id="OPUNC08G13190.1"/>
    </source>
</evidence>